<name>A0A6A6UKN5_9PEZI</name>
<dbReference type="GO" id="GO:0070819">
    <property type="term" value="F:menaquinone-dependent protoporphyrinogen oxidase activity"/>
    <property type="evidence" value="ECO:0007669"/>
    <property type="project" value="TreeGrafter"/>
</dbReference>
<dbReference type="InterPro" id="IPR052200">
    <property type="entry name" value="Protoporphyrinogen_IX_DH"/>
</dbReference>
<dbReference type="EMBL" id="MU004232">
    <property type="protein sequence ID" value="KAF2672256.1"/>
    <property type="molecule type" value="Genomic_DNA"/>
</dbReference>
<dbReference type="SUPFAM" id="SSF52218">
    <property type="entry name" value="Flavoproteins"/>
    <property type="match status" value="1"/>
</dbReference>
<dbReference type="Pfam" id="PF12724">
    <property type="entry name" value="Flavodoxin_5"/>
    <property type="match status" value="1"/>
</dbReference>
<dbReference type="AlphaFoldDB" id="A0A6A6UKN5"/>
<reference evidence="3" key="1">
    <citation type="journal article" date="2020" name="Stud. Mycol.">
        <title>101 Dothideomycetes genomes: a test case for predicting lifestyles and emergence of pathogens.</title>
        <authorList>
            <person name="Haridas S."/>
            <person name="Albert R."/>
            <person name="Binder M."/>
            <person name="Bloem J."/>
            <person name="Labutti K."/>
            <person name="Salamov A."/>
            <person name="Andreopoulos B."/>
            <person name="Baker S."/>
            <person name="Barry K."/>
            <person name="Bills G."/>
            <person name="Bluhm B."/>
            <person name="Cannon C."/>
            <person name="Castanera R."/>
            <person name="Culley D."/>
            <person name="Daum C."/>
            <person name="Ezra D."/>
            <person name="Gonzalez J."/>
            <person name="Henrissat B."/>
            <person name="Kuo A."/>
            <person name="Liang C."/>
            <person name="Lipzen A."/>
            <person name="Lutzoni F."/>
            <person name="Magnuson J."/>
            <person name="Mondo S."/>
            <person name="Nolan M."/>
            <person name="Ohm R."/>
            <person name="Pangilinan J."/>
            <person name="Park H.-J."/>
            <person name="Ramirez L."/>
            <person name="Alfaro M."/>
            <person name="Sun H."/>
            <person name="Tritt A."/>
            <person name="Yoshinaga Y."/>
            <person name="Zwiers L.-H."/>
            <person name="Turgeon B."/>
            <person name="Goodwin S."/>
            <person name="Spatafora J."/>
            <person name="Crous P."/>
            <person name="Grigoriev I."/>
        </authorList>
    </citation>
    <scope>NUCLEOTIDE SEQUENCE</scope>
    <source>
        <strain evidence="3">CBS 115976</strain>
    </source>
</reference>
<proteinExistence type="predicted"/>
<dbReference type="OrthoDB" id="3505753at2759"/>
<dbReference type="Gene3D" id="3.40.50.360">
    <property type="match status" value="1"/>
</dbReference>
<protein>
    <recommendedName>
        <fullName evidence="2">Flavodoxin domain-containing protein</fullName>
    </recommendedName>
</protein>
<evidence type="ECO:0000256" key="1">
    <source>
        <dbReference type="SAM" id="MobiDB-lite"/>
    </source>
</evidence>
<feature type="domain" description="Flavodoxin" evidence="2">
    <location>
        <begin position="29"/>
        <end position="155"/>
    </location>
</feature>
<organism evidence="3 4">
    <name type="scientific">Microthyrium microscopicum</name>
    <dbReference type="NCBI Taxonomy" id="703497"/>
    <lineage>
        <taxon>Eukaryota</taxon>
        <taxon>Fungi</taxon>
        <taxon>Dikarya</taxon>
        <taxon>Ascomycota</taxon>
        <taxon>Pezizomycotina</taxon>
        <taxon>Dothideomycetes</taxon>
        <taxon>Dothideomycetes incertae sedis</taxon>
        <taxon>Microthyriales</taxon>
        <taxon>Microthyriaceae</taxon>
        <taxon>Microthyrium</taxon>
    </lineage>
</organism>
<feature type="region of interest" description="Disordered" evidence="1">
    <location>
        <begin position="1"/>
        <end position="20"/>
    </location>
</feature>
<dbReference type="InterPro" id="IPR029039">
    <property type="entry name" value="Flavoprotein-like_sf"/>
</dbReference>
<dbReference type="PANTHER" id="PTHR38030">
    <property type="entry name" value="PROTOPORPHYRINOGEN IX DEHYDROGENASE [MENAQUINONE]"/>
    <property type="match status" value="1"/>
</dbReference>
<sequence>MDASGSQSNQVYPPPSSNNAVGSSNTKILITYASVNGSTKEIATQIGSIISSKIQSPTTVSILPMDQVTELPQYQFIIIGSAVHNFEWVSPAKSWLSSNHTILSAKRVWAFSVGTPFAVGKFAQRMMESEEEESKLEKAITDEIGKVEDHVLFNGRFLKSHASTRFNVWWRVMGGKFGDFRDTEKIDSWAEEVGNKIIESLGELEMA</sequence>
<dbReference type="GO" id="GO:0006783">
    <property type="term" value="P:heme biosynthetic process"/>
    <property type="evidence" value="ECO:0007669"/>
    <property type="project" value="TreeGrafter"/>
</dbReference>
<evidence type="ECO:0000313" key="4">
    <source>
        <dbReference type="Proteomes" id="UP000799302"/>
    </source>
</evidence>
<evidence type="ECO:0000313" key="3">
    <source>
        <dbReference type="EMBL" id="KAF2672256.1"/>
    </source>
</evidence>
<accession>A0A6A6UKN5</accession>
<dbReference type="GO" id="GO:0010181">
    <property type="term" value="F:FMN binding"/>
    <property type="evidence" value="ECO:0007669"/>
    <property type="project" value="TreeGrafter"/>
</dbReference>
<keyword evidence="4" id="KW-1185">Reference proteome</keyword>
<dbReference type="InterPro" id="IPR026816">
    <property type="entry name" value="Flavodoxin_dom"/>
</dbReference>
<dbReference type="Proteomes" id="UP000799302">
    <property type="component" value="Unassembled WGS sequence"/>
</dbReference>
<dbReference type="PANTHER" id="PTHR38030:SF2">
    <property type="entry name" value="PROTOPORPHYRINOGEN IX DEHYDROGENASE [QUINONE]"/>
    <property type="match status" value="1"/>
</dbReference>
<evidence type="ECO:0000259" key="2">
    <source>
        <dbReference type="Pfam" id="PF12724"/>
    </source>
</evidence>
<gene>
    <name evidence="3" type="ORF">BT63DRAFT_452761</name>
</gene>